<evidence type="ECO:0000313" key="6">
    <source>
        <dbReference type="Proteomes" id="UP000309128"/>
    </source>
</evidence>
<keyword evidence="3" id="KW-0813">Transport</keyword>
<dbReference type="EMBL" id="VCKY01000266">
    <property type="protein sequence ID" value="TMR08854.1"/>
    <property type="molecule type" value="Genomic_DNA"/>
</dbReference>
<dbReference type="Proteomes" id="UP000309128">
    <property type="component" value="Unassembled WGS sequence"/>
</dbReference>
<evidence type="ECO:0000256" key="2">
    <source>
        <dbReference type="ARBA" id="ARBA00008520"/>
    </source>
</evidence>
<reference evidence="5 6" key="1">
    <citation type="submission" date="2019-05" db="EMBL/GenBank/DDBJ databases">
        <title>Draft genome sequence of Nonomuraea turkmeniaca DSM 43926.</title>
        <authorList>
            <person name="Saricaoglu S."/>
            <person name="Isik K."/>
        </authorList>
    </citation>
    <scope>NUCLEOTIDE SEQUENCE [LARGE SCALE GENOMIC DNA]</scope>
    <source>
        <strain evidence="5 6">DSM 43926</strain>
    </source>
</reference>
<dbReference type="Pfam" id="PF01547">
    <property type="entry name" value="SBP_bac_1"/>
    <property type="match status" value="1"/>
</dbReference>
<name>A0A5S4EYW0_9ACTN</name>
<dbReference type="InterPro" id="IPR050490">
    <property type="entry name" value="Bact_solute-bd_prot1"/>
</dbReference>
<dbReference type="SUPFAM" id="SSF53850">
    <property type="entry name" value="Periplasmic binding protein-like II"/>
    <property type="match status" value="1"/>
</dbReference>
<gene>
    <name evidence="5" type="ORF">ETD86_45990</name>
</gene>
<evidence type="ECO:0000256" key="4">
    <source>
        <dbReference type="ARBA" id="ARBA00022729"/>
    </source>
</evidence>
<dbReference type="CDD" id="cd13585">
    <property type="entry name" value="PBP2_TMBP_like"/>
    <property type="match status" value="1"/>
</dbReference>
<dbReference type="PANTHER" id="PTHR43649">
    <property type="entry name" value="ARABINOSE-BINDING PROTEIN-RELATED"/>
    <property type="match status" value="1"/>
</dbReference>
<accession>A0A5S4EYW0</accession>
<keyword evidence="6" id="KW-1185">Reference proteome</keyword>
<evidence type="ECO:0000313" key="5">
    <source>
        <dbReference type="EMBL" id="TMR08854.1"/>
    </source>
</evidence>
<organism evidence="5 6">
    <name type="scientific">Nonomuraea turkmeniaca</name>
    <dbReference type="NCBI Taxonomy" id="103838"/>
    <lineage>
        <taxon>Bacteria</taxon>
        <taxon>Bacillati</taxon>
        <taxon>Actinomycetota</taxon>
        <taxon>Actinomycetes</taxon>
        <taxon>Streptosporangiales</taxon>
        <taxon>Streptosporangiaceae</taxon>
        <taxon>Nonomuraea</taxon>
    </lineage>
</organism>
<dbReference type="Gene3D" id="3.40.190.10">
    <property type="entry name" value="Periplasmic binding protein-like II"/>
    <property type="match status" value="1"/>
</dbReference>
<dbReference type="InterPro" id="IPR006059">
    <property type="entry name" value="SBP"/>
</dbReference>
<comment type="similarity">
    <text evidence="2">Belongs to the bacterial solute-binding protein 1 family.</text>
</comment>
<evidence type="ECO:0000256" key="3">
    <source>
        <dbReference type="ARBA" id="ARBA00022448"/>
    </source>
</evidence>
<dbReference type="OrthoDB" id="8317736at2"/>
<evidence type="ECO:0000256" key="1">
    <source>
        <dbReference type="ARBA" id="ARBA00004196"/>
    </source>
</evidence>
<dbReference type="AlphaFoldDB" id="A0A5S4EYW0"/>
<dbReference type="PANTHER" id="PTHR43649:SF31">
    <property type="entry name" value="SN-GLYCEROL-3-PHOSPHATE-BINDING PERIPLASMIC PROTEIN UGPB"/>
    <property type="match status" value="1"/>
</dbReference>
<comment type="subcellular location">
    <subcellularLocation>
        <location evidence="1">Cell envelope</location>
    </subcellularLocation>
</comment>
<dbReference type="GO" id="GO:0030313">
    <property type="term" value="C:cell envelope"/>
    <property type="evidence" value="ECO:0007669"/>
    <property type="project" value="UniProtKB-SubCell"/>
</dbReference>
<sequence length="449" mass="48488">MFRLLDSGAPLPSLSPRIRWAGALLGAALLATGPTLTGCSSGEGGGADKVTLTYRLWDDQQKVGYEKVMAAFEKANPGIDVTIELLPYDQYWTKLTADVVAGTAPDVFWMTPTQFPEFVTKGVLSQVQVDPAKYHQTVVGSFTHEGKLYGVPKDWGIVGLLYNKDLFKQAGVEMPDKLTWTADGTGTLLDTARKLTVDEAGKHPGEPGFDPGKVKTYGFASWNHYQTQWMNWVSSNGGKLVDKPFGKYVFNDPASVRALQFGVDLVNKHHVSPPATQTNPPTGKVTDMFKAGQIAMFPANNALLPFVAPEATFEVGVALMPEGPSGRAVNLNGLAEAVYAKSEHPQEAMKLAAYLGTEEPQKIMADGGYAFPALSGLSQGYVDYWKSKKVDVSPFVEESEGTTFPLPITTGFTGFETKLNQIFNEMYLGKLSPQEAADQAVAAGNATLQ</sequence>
<keyword evidence="4" id="KW-0732">Signal</keyword>
<comment type="caution">
    <text evidence="5">The sequence shown here is derived from an EMBL/GenBank/DDBJ whole genome shotgun (WGS) entry which is preliminary data.</text>
</comment>
<protein>
    <submittedName>
        <fullName evidence="5">Sugar ABC transporter substrate-binding protein</fullName>
    </submittedName>
</protein>
<proteinExistence type="inferred from homology"/>